<dbReference type="Gene3D" id="1.10.10.60">
    <property type="entry name" value="Homeodomain-like"/>
    <property type="match status" value="1"/>
</dbReference>
<keyword evidence="2" id="KW-0238">DNA-binding</keyword>
<protein>
    <submittedName>
        <fullName evidence="5">GlxA family transcriptional regulator</fullName>
    </submittedName>
</protein>
<reference evidence="5 6" key="1">
    <citation type="submission" date="2020-06" db="EMBL/GenBank/DDBJ databases">
        <title>Pseudomonas eucalypticola sp. nov., an endophyte of Eucalyptus dunnii leaves with biocontrol ability of eucalyptus leaf blight.</title>
        <authorList>
            <person name="Liu Y."/>
            <person name="Song Z."/>
            <person name="Zeng H."/>
            <person name="Lu M."/>
            <person name="Wang X."/>
            <person name="Lian X."/>
            <person name="Zhang Q."/>
        </authorList>
    </citation>
    <scope>NUCLEOTIDE SEQUENCE [LARGE SCALE GENOMIC DNA]</scope>
    <source>
        <strain evidence="5 6">NP-1</strain>
    </source>
</reference>
<dbReference type="PANTHER" id="PTHR43280:SF28">
    <property type="entry name" value="HTH-TYPE TRANSCRIPTIONAL ACTIVATOR RHAS"/>
    <property type="match status" value="1"/>
</dbReference>
<dbReference type="InterPro" id="IPR029062">
    <property type="entry name" value="Class_I_gatase-like"/>
</dbReference>
<dbReference type="InterPro" id="IPR009057">
    <property type="entry name" value="Homeodomain-like_sf"/>
</dbReference>
<dbReference type="Proteomes" id="UP000509568">
    <property type="component" value="Chromosome"/>
</dbReference>
<dbReference type="InterPro" id="IPR002818">
    <property type="entry name" value="DJ-1/PfpI"/>
</dbReference>
<dbReference type="SUPFAM" id="SSF46689">
    <property type="entry name" value="Homeodomain-like"/>
    <property type="match status" value="2"/>
</dbReference>
<evidence type="ECO:0000256" key="3">
    <source>
        <dbReference type="ARBA" id="ARBA00023163"/>
    </source>
</evidence>
<dbReference type="CDD" id="cd03136">
    <property type="entry name" value="GATase1_AraC_ArgR_like"/>
    <property type="match status" value="1"/>
</dbReference>
<dbReference type="PROSITE" id="PS00041">
    <property type="entry name" value="HTH_ARAC_FAMILY_1"/>
    <property type="match status" value="1"/>
</dbReference>
<dbReference type="InterPro" id="IPR018060">
    <property type="entry name" value="HTH_AraC"/>
</dbReference>
<dbReference type="SMART" id="SM00342">
    <property type="entry name" value="HTH_ARAC"/>
    <property type="match status" value="1"/>
</dbReference>
<dbReference type="EMBL" id="CP056030">
    <property type="protein sequence ID" value="QKZ04216.1"/>
    <property type="molecule type" value="Genomic_DNA"/>
</dbReference>
<dbReference type="InterPro" id="IPR018062">
    <property type="entry name" value="HTH_AraC-typ_CS"/>
</dbReference>
<dbReference type="SUPFAM" id="SSF52317">
    <property type="entry name" value="Class I glutamine amidotransferase-like"/>
    <property type="match status" value="1"/>
</dbReference>
<evidence type="ECO:0000256" key="1">
    <source>
        <dbReference type="ARBA" id="ARBA00023015"/>
    </source>
</evidence>
<dbReference type="GO" id="GO:0009893">
    <property type="term" value="P:positive regulation of metabolic process"/>
    <property type="evidence" value="ECO:0007669"/>
    <property type="project" value="UniProtKB-ARBA"/>
</dbReference>
<gene>
    <name evidence="5" type="ORF">HWQ56_10645</name>
</gene>
<keyword evidence="6" id="KW-1185">Reference proteome</keyword>
<accession>A0A7D5D6X0</accession>
<dbReference type="PROSITE" id="PS01124">
    <property type="entry name" value="HTH_ARAC_FAMILY_2"/>
    <property type="match status" value="1"/>
</dbReference>
<keyword evidence="3" id="KW-0804">Transcription</keyword>
<dbReference type="Pfam" id="PF12833">
    <property type="entry name" value="HTH_18"/>
    <property type="match status" value="1"/>
</dbReference>
<dbReference type="RefSeq" id="WP_176570434.1">
    <property type="nucleotide sequence ID" value="NZ_CP056030.1"/>
</dbReference>
<dbReference type="Pfam" id="PF01965">
    <property type="entry name" value="DJ-1_PfpI"/>
    <property type="match status" value="1"/>
</dbReference>
<organism evidence="5 6">
    <name type="scientific">Pseudomonas eucalypticola</name>
    <dbReference type="NCBI Taxonomy" id="2599595"/>
    <lineage>
        <taxon>Bacteria</taxon>
        <taxon>Pseudomonadati</taxon>
        <taxon>Pseudomonadota</taxon>
        <taxon>Gammaproteobacteria</taxon>
        <taxon>Pseudomonadales</taxon>
        <taxon>Pseudomonadaceae</taxon>
        <taxon>Pseudomonas</taxon>
    </lineage>
</organism>
<dbReference type="Gene3D" id="3.40.50.880">
    <property type="match status" value="1"/>
</dbReference>
<dbReference type="PANTHER" id="PTHR43280">
    <property type="entry name" value="ARAC-FAMILY TRANSCRIPTIONAL REGULATOR"/>
    <property type="match status" value="1"/>
</dbReference>
<dbReference type="KEGG" id="pez:HWQ56_10645"/>
<proteinExistence type="predicted"/>
<evidence type="ECO:0000313" key="6">
    <source>
        <dbReference type="Proteomes" id="UP000509568"/>
    </source>
</evidence>
<dbReference type="AlphaFoldDB" id="A0A7D5D6X0"/>
<dbReference type="GO" id="GO:0043565">
    <property type="term" value="F:sequence-specific DNA binding"/>
    <property type="evidence" value="ECO:0007669"/>
    <property type="project" value="InterPro"/>
</dbReference>
<keyword evidence="1" id="KW-0805">Transcription regulation</keyword>
<evidence type="ECO:0000313" key="5">
    <source>
        <dbReference type="EMBL" id="QKZ04216.1"/>
    </source>
</evidence>
<evidence type="ECO:0000256" key="2">
    <source>
        <dbReference type="ARBA" id="ARBA00023125"/>
    </source>
</evidence>
<name>A0A7D5D6X0_9PSED</name>
<dbReference type="GO" id="GO:0003700">
    <property type="term" value="F:DNA-binding transcription factor activity"/>
    <property type="evidence" value="ECO:0007669"/>
    <property type="project" value="InterPro"/>
</dbReference>
<sequence>MIKRRPFSGIRSGLNMQFGSALDVQHVSHARVGFILLENFSLLSFTQAMDALVTANLICKNAFSTKIFTLGGDSVMSDLELPIHPTEKLSSVHLCNLNLLLICGGFRTQLVSNHQLRDVLAMVSQHDIALGGLWNGMWFIGEAGLLNGYKCAVHPEHKAALTETAKYSLVTSESYVVDRGRLSAASPVGAYYLMLEWIGTLHGRTLVDRVGEILAFEESRFRRLSPSAHQKVSEPLREIISLMDANIEEPLELDQIAAYVGISRRHIERLFKCQLCTSPTRYYIELRIIESRRLLQHSDLPIVEVAVACGFVSPSHFSRCFTAYFGYSPSKETRHGLVRSVKKKAS</sequence>
<evidence type="ECO:0000259" key="4">
    <source>
        <dbReference type="PROSITE" id="PS01124"/>
    </source>
</evidence>
<feature type="domain" description="HTH araC/xylS-type" evidence="4">
    <location>
        <begin position="237"/>
        <end position="335"/>
    </location>
</feature>